<dbReference type="Pfam" id="PF01205">
    <property type="entry name" value="Impact_N"/>
    <property type="match status" value="1"/>
</dbReference>
<dbReference type="InterPro" id="IPR036956">
    <property type="entry name" value="Impact_N_sf"/>
</dbReference>
<evidence type="ECO:0000313" key="4">
    <source>
        <dbReference type="EMBL" id="KXN68655.1"/>
    </source>
</evidence>
<dbReference type="InterPro" id="IPR020568">
    <property type="entry name" value="Ribosomal_Su5_D2-typ_SF"/>
</dbReference>
<dbReference type="EMBL" id="KQ964566">
    <property type="protein sequence ID" value="KXN68655.1"/>
    <property type="molecule type" value="Genomic_DNA"/>
</dbReference>
<dbReference type="GO" id="GO:0005737">
    <property type="term" value="C:cytoplasm"/>
    <property type="evidence" value="ECO:0007669"/>
    <property type="project" value="TreeGrafter"/>
</dbReference>
<feature type="compositionally biased region" description="Basic and acidic residues" evidence="2">
    <location>
        <begin position="133"/>
        <end position="143"/>
    </location>
</feature>
<evidence type="ECO:0000256" key="1">
    <source>
        <dbReference type="ARBA" id="ARBA00007665"/>
    </source>
</evidence>
<reference evidence="4 5" key="1">
    <citation type="journal article" date="2015" name="Genome Biol. Evol.">
        <title>Phylogenomic analyses indicate that early fungi evolved digesting cell walls of algal ancestors of land plants.</title>
        <authorList>
            <person name="Chang Y."/>
            <person name="Wang S."/>
            <person name="Sekimoto S."/>
            <person name="Aerts A.L."/>
            <person name="Choi C."/>
            <person name="Clum A."/>
            <person name="LaButti K.M."/>
            <person name="Lindquist E.A."/>
            <person name="Yee Ngan C."/>
            <person name="Ohm R.A."/>
            <person name="Salamov A.A."/>
            <person name="Grigoriev I.V."/>
            <person name="Spatafora J.W."/>
            <person name="Berbee M.L."/>
        </authorList>
    </citation>
    <scope>NUCLEOTIDE SEQUENCE [LARGE SCALE GENOMIC DNA]</scope>
    <source>
        <strain evidence="4 5">NRRL 28638</strain>
    </source>
</reference>
<keyword evidence="5" id="KW-1185">Reference proteome</keyword>
<evidence type="ECO:0000256" key="2">
    <source>
        <dbReference type="SAM" id="MobiDB-lite"/>
    </source>
</evidence>
<accession>A0A137P0S3</accession>
<dbReference type="SUPFAM" id="SSF54211">
    <property type="entry name" value="Ribosomal protein S5 domain 2-like"/>
    <property type="match status" value="1"/>
</dbReference>
<dbReference type="PANTHER" id="PTHR16301:SF25">
    <property type="entry name" value="PROTEIN IMPACT"/>
    <property type="match status" value="1"/>
</dbReference>
<dbReference type="AlphaFoldDB" id="A0A137P0S3"/>
<protein>
    <submittedName>
        <fullName evidence="4">UPF0029-domain-containing protein</fullName>
    </submittedName>
</protein>
<feature type="domain" description="Impact N-terminal" evidence="3">
    <location>
        <begin position="16"/>
        <end position="121"/>
    </location>
</feature>
<organism evidence="4 5">
    <name type="scientific">Conidiobolus coronatus (strain ATCC 28846 / CBS 209.66 / NRRL 28638)</name>
    <name type="common">Delacroixia coronata</name>
    <dbReference type="NCBI Taxonomy" id="796925"/>
    <lineage>
        <taxon>Eukaryota</taxon>
        <taxon>Fungi</taxon>
        <taxon>Fungi incertae sedis</taxon>
        <taxon>Zoopagomycota</taxon>
        <taxon>Entomophthoromycotina</taxon>
        <taxon>Entomophthoromycetes</taxon>
        <taxon>Entomophthorales</taxon>
        <taxon>Ancylistaceae</taxon>
        <taxon>Conidiobolus</taxon>
    </lineage>
</organism>
<dbReference type="STRING" id="796925.A0A137P0S3"/>
<name>A0A137P0S3_CONC2</name>
<feature type="region of interest" description="Disordered" evidence="2">
    <location>
        <begin position="129"/>
        <end position="153"/>
    </location>
</feature>
<dbReference type="OMA" id="RASHAMY"/>
<dbReference type="PANTHER" id="PTHR16301">
    <property type="entry name" value="IMPACT-RELATED"/>
    <property type="match status" value="1"/>
</dbReference>
<dbReference type="GO" id="GO:0006446">
    <property type="term" value="P:regulation of translational initiation"/>
    <property type="evidence" value="ECO:0007669"/>
    <property type="project" value="TreeGrafter"/>
</dbReference>
<feature type="compositionally biased region" description="Basic residues" evidence="2">
    <location>
        <begin position="144"/>
        <end position="153"/>
    </location>
</feature>
<dbReference type="OrthoDB" id="69641at2759"/>
<gene>
    <name evidence="4" type="ORF">CONCODRAFT_9057</name>
</gene>
<comment type="similarity">
    <text evidence="1">Belongs to the IMPACT family.</text>
</comment>
<sequence>MSKLNLIHSNPIESHKSVFIGHACKLNEVSEFKKIKDLLLEDKKVAKATHNIWAYRIVNEKGNVVSDCDDDGETGAGSGVLRILDLRKATNVVVFVSRWYGGVHLGNDRFKLVNRAAMDALELGNFLPGTNDKNSKDSEDKSGSKNKKKNKKK</sequence>
<evidence type="ECO:0000259" key="3">
    <source>
        <dbReference type="Pfam" id="PF01205"/>
    </source>
</evidence>
<evidence type="ECO:0000313" key="5">
    <source>
        <dbReference type="Proteomes" id="UP000070444"/>
    </source>
</evidence>
<dbReference type="Proteomes" id="UP000070444">
    <property type="component" value="Unassembled WGS sequence"/>
</dbReference>
<proteinExistence type="inferred from homology"/>
<dbReference type="InterPro" id="IPR001498">
    <property type="entry name" value="Impact_N"/>
</dbReference>
<dbReference type="InterPro" id="IPR023582">
    <property type="entry name" value="Impact"/>
</dbReference>
<dbReference type="Gene3D" id="3.30.230.30">
    <property type="entry name" value="Impact, N-terminal domain"/>
    <property type="match status" value="1"/>
</dbReference>
<dbReference type="GO" id="GO:0140469">
    <property type="term" value="P:GCN2-mediated signaling"/>
    <property type="evidence" value="ECO:0007669"/>
    <property type="project" value="TreeGrafter"/>
</dbReference>